<dbReference type="GO" id="GO:0071949">
    <property type="term" value="F:FAD binding"/>
    <property type="evidence" value="ECO:0007669"/>
    <property type="project" value="InterPro"/>
</dbReference>
<dbReference type="RefSeq" id="WP_244675036.1">
    <property type="nucleotide sequence ID" value="NZ_CP095046.1"/>
</dbReference>
<evidence type="ECO:0000313" key="2">
    <source>
        <dbReference type="EMBL" id="UOQ71629.1"/>
    </source>
</evidence>
<gene>
    <name evidence="2" type="ORF">MUN79_23940</name>
</gene>
<protein>
    <submittedName>
        <fullName evidence="2">Tryptophan 7-halogenase</fullName>
    </submittedName>
</protein>
<dbReference type="PANTHER" id="PTHR43747">
    <property type="entry name" value="FAD-BINDING PROTEIN"/>
    <property type="match status" value="1"/>
</dbReference>
<evidence type="ECO:0000259" key="1">
    <source>
        <dbReference type="Pfam" id="PF01494"/>
    </source>
</evidence>
<dbReference type="InterPro" id="IPR050816">
    <property type="entry name" value="Flavin-dep_Halogenase_NPB"/>
</dbReference>
<reference evidence="2" key="1">
    <citation type="submission" date="2022-04" db="EMBL/GenBank/DDBJ databases">
        <title>Hymenobacter sp. isolated from the air.</title>
        <authorList>
            <person name="Won M."/>
            <person name="Lee C.-M."/>
            <person name="Woen H.-Y."/>
            <person name="Kwon S.-W."/>
        </authorList>
    </citation>
    <scope>NUCLEOTIDE SEQUENCE</scope>
    <source>
        <strain evidence="2">5116S-3</strain>
    </source>
</reference>
<feature type="domain" description="FAD-binding" evidence="1">
    <location>
        <begin position="11"/>
        <end position="169"/>
    </location>
</feature>
<proteinExistence type="predicted"/>
<dbReference type="InterPro" id="IPR036188">
    <property type="entry name" value="FAD/NAD-bd_sf"/>
</dbReference>
<dbReference type="AlphaFoldDB" id="A0A8T9Q7Y5"/>
<evidence type="ECO:0000313" key="3">
    <source>
        <dbReference type="Proteomes" id="UP000831796"/>
    </source>
</evidence>
<dbReference type="PANTHER" id="PTHR43747:SF1">
    <property type="entry name" value="SLR1998 PROTEIN"/>
    <property type="match status" value="1"/>
</dbReference>
<sequence>MLVANSVLSVVDVLIVGGGPAGSAAAIWAARAGAQVVLLEHRAFPRARPGETLHPGVEPILHQLGVAAAVNAAGFLRHSGYWVRWGDSAPRFEQYGHDAHGPWLGYQAERATLDAVLLREAVRLGVQVRQPCQALDLLRAEDGRPVGIRTSQGLIRARVILDASGRQQWLARRLRLTIIPYSAPLTAYYGYLYQEAAARQEPSLLTDAGGWRWTAPCAPTS</sequence>
<name>A0A8T9Q7Y5_9BACT</name>
<dbReference type="Gene3D" id="3.50.50.60">
    <property type="entry name" value="FAD/NAD(P)-binding domain"/>
    <property type="match status" value="1"/>
</dbReference>
<dbReference type="InterPro" id="IPR002938">
    <property type="entry name" value="FAD-bd"/>
</dbReference>
<organism evidence="2 3">
    <name type="scientific">Hymenobacter cellulosilyticus</name>
    <dbReference type="NCBI Taxonomy" id="2932248"/>
    <lineage>
        <taxon>Bacteria</taxon>
        <taxon>Pseudomonadati</taxon>
        <taxon>Bacteroidota</taxon>
        <taxon>Cytophagia</taxon>
        <taxon>Cytophagales</taxon>
        <taxon>Hymenobacteraceae</taxon>
        <taxon>Hymenobacter</taxon>
    </lineage>
</organism>
<dbReference type="EMBL" id="CP095046">
    <property type="protein sequence ID" value="UOQ71629.1"/>
    <property type="molecule type" value="Genomic_DNA"/>
</dbReference>
<dbReference type="Proteomes" id="UP000831796">
    <property type="component" value="Chromosome"/>
</dbReference>
<dbReference type="SUPFAM" id="SSF51905">
    <property type="entry name" value="FAD/NAD(P)-binding domain"/>
    <property type="match status" value="1"/>
</dbReference>
<accession>A0A8T9Q7Y5</accession>
<dbReference type="KEGG" id="hcu:MUN79_23940"/>
<keyword evidence="3" id="KW-1185">Reference proteome</keyword>
<dbReference type="Pfam" id="PF01494">
    <property type="entry name" value="FAD_binding_3"/>
    <property type="match status" value="1"/>
</dbReference>